<gene>
    <name evidence="3" type="ORF">CEXT_532181</name>
</gene>
<dbReference type="EMBL" id="BPLR01019231">
    <property type="protein sequence ID" value="GIZ05180.1"/>
    <property type="molecule type" value="Genomic_DNA"/>
</dbReference>
<evidence type="ECO:0000256" key="2">
    <source>
        <dbReference type="SAM" id="Phobius"/>
    </source>
</evidence>
<organism evidence="3 4">
    <name type="scientific">Caerostris extrusa</name>
    <name type="common">Bark spider</name>
    <name type="synonym">Caerostris bankana</name>
    <dbReference type="NCBI Taxonomy" id="172846"/>
    <lineage>
        <taxon>Eukaryota</taxon>
        <taxon>Metazoa</taxon>
        <taxon>Ecdysozoa</taxon>
        <taxon>Arthropoda</taxon>
        <taxon>Chelicerata</taxon>
        <taxon>Arachnida</taxon>
        <taxon>Araneae</taxon>
        <taxon>Araneomorphae</taxon>
        <taxon>Entelegynae</taxon>
        <taxon>Araneoidea</taxon>
        <taxon>Araneidae</taxon>
        <taxon>Caerostris</taxon>
    </lineage>
</organism>
<keyword evidence="2" id="KW-0812">Transmembrane</keyword>
<dbReference type="Proteomes" id="UP001054945">
    <property type="component" value="Unassembled WGS sequence"/>
</dbReference>
<evidence type="ECO:0000256" key="1">
    <source>
        <dbReference type="SAM" id="MobiDB-lite"/>
    </source>
</evidence>
<evidence type="ECO:0000313" key="4">
    <source>
        <dbReference type="Proteomes" id="UP001054945"/>
    </source>
</evidence>
<reference evidence="3 4" key="1">
    <citation type="submission" date="2021-06" db="EMBL/GenBank/DDBJ databases">
        <title>Caerostris extrusa draft genome.</title>
        <authorList>
            <person name="Kono N."/>
            <person name="Arakawa K."/>
        </authorList>
    </citation>
    <scope>NUCLEOTIDE SEQUENCE [LARGE SCALE GENOMIC DNA]</scope>
</reference>
<dbReference type="AlphaFoldDB" id="A0AAV4YFL8"/>
<name>A0AAV4YFL8_CAEEX</name>
<feature type="compositionally biased region" description="Polar residues" evidence="1">
    <location>
        <begin position="19"/>
        <end position="31"/>
    </location>
</feature>
<feature type="region of interest" description="Disordered" evidence="1">
    <location>
        <begin position="1"/>
        <end position="31"/>
    </location>
</feature>
<feature type="transmembrane region" description="Helical" evidence="2">
    <location>
        <begin position="36"/>
        <end position="54"/>
    </location>
</feature>
<accession>A0AAV4YFL8</accession>
<sequence length="110" mass="12186">MHLPGWPKKSDPSPFQKALRNSPTAASSKRVSNNKIRVISALLLIAKFVFLSFLPSVDQWLLFPPLCFWQTISVQPPSTRIGKGPSHFARCGEIDYRSANESSSAIFAVV</sequence>
<protein>
    <submittedName>
        <fullName evidence="3">Uncharacterized protein</fullName>
    </submittedName>
</protein>
<proteinExistence type="predicted"/>
<comment type="caution">
    <text evidence="3">The sequence shown here is derived from an EMBL/GenBank/DDBJ whole genome shotgun (WGS) entry which is preliminary data.</text>
</comment>
<keyword evidence="2" id="KW-0472">Membrane</keyword>
<keyword evidence="4" id="KW-1185">Reference proteome</keyword>
<keyword evidence="2" id="KW-1133">Transmembrane helix</keyword>
<evidence type="ECO:0000313" key="3">
    <source>
        <dbReference type="EMBL" id="GIZ05180.1"/>
    </source>
</evidence>